<keyword evidence="5" id="KW-0325">Glycoprotein</keyword>
<feature type="region of interest" description="Disordered" evidence="6">
    <location>
        <begin position="538"/>
        <end position="608"/>
    </location>
</feature>
<dbReference type="AlphaFoldDB" id="A0A7J7ISD9"/>
<dbReference type="Gene3D" id="3.40.50.2300">
    <property type="match status" value="1"/>
</dbReference>
<dbReference type="GO" id="GO:0016020">
    <property type="term" value="C:membrane"/>
    <property type="evidence" value="ECO:0007669"/>
    <property type="project" value="UniProtKB-SubCell"/>
</dbReference>
<evidence type="ECO:0000313" key="10">
    <source>
        <dbReference type="Proteomes" id="UP000593567"/>
    </source>
</evidence>
<evidence type="ECO:0000256" key="2">
    <source>
        <dbReference type="ARBA" id="ARBA00022692"/>
    </source>
</evidence>
<comment type="caution">
    <text evidence="9">The sequence shown here is derived from an EMBL/GenBank/DDBJ whole genome shotgun (WGS) entry which is preliminary data.</text>
</comment>
<evidence type="ECO:0000256" key="7">
    <source>
        <dbReference type="SAM" id="Phobius"/>
    </source>
</evidence>
<organism evidence="9 10">
    <name type="scientific">Bugula neritina</name>
    <name type="common">Brown bryozoan</name>
    <name type="synonym">Sertularia neritina</name>
    <dbReference type="NCBI Taxonomy" id="10212"/>
    <lineage>
        <taxon>Eukaryota</taxon>
        <taxon>Metazoa</taxon>
        <taxon>Spiralia</taxon>
        <taxon>Lophotrochozoa</taxon>
        <taxon>Bryozoa</taxon>
        <taxon>Gymnolaemata</taxon>
        <taxon>Cheilostomatida</taxon>
        <taxon>Flustrina</taxon>
        <taxon>Buguloidea</taxon>
        <taxon>Bugulidae</taxon>
        <taxon>Bugula</taxon>
    </lineage>
</organism>
<feature type="compositionally biased region" description="Polar residues" evidence="6">
    <location>
        <begin position="447"/>
        <end position="458"/>
    </location>
</feature>
<feature type="compositionally biased region" description="Polar residues" evidence="6">
    <location>
        <begin position="543"/>
        <end position="557"/>
    </location>
</feature>
<evidence type="ECO:0000256" key="1">
    <source>
        <dbReference type="ARBA" id="ARBA00004370"/>
    </source>
</evidence>
<feature type="region of interest" description="Disordered" evidence="6">
    <location>
        <begin position="440"/>
        <end position="483"/>
    </location>
</feature>
<sequence length="621" mass="69414">MIPANLIQVAYGASTWKLDDKSVHTHFLRTHPTATRVTNNLIKVLDDLNQNAANAINSAVVLSTNSLYGKSGAELMKVKLNESNYCLLEEFELNYQLKEYHSTYENIISSLKKHNDNSQIIIYIGEEKAIKSFLDHITSNTDHSNWWQESGNIFLMAEVWEDRLPLLQQYGHLTRGSLTFKITPNFETDGFKEYLLSLRPNPTTSNPWFAQMYQNEKHCKLRGSFESSYVGKVCKGTSPFKETFNIEIYALYTIKSIYAFGYGFLNYAVNACPDKLYKTCATLYARTLATSQELKRFIGNVSIPISDSAEQKQTDDMIWPFDDNFDGQSGYQVFSHQRMEGTQNFTYVLAYEFDTADILENKNPPAFYKKKQYDTYDPVEKGITATHCHGHCQARCSTTEYKGPGTPAMKTPTIIAIVLGVIVVILVAGFVVYHFKKSDKKDKSSPRESTTLSDTNSGVYEKPGSTCPTETAMQNSSQHPAPTAQLNQTSFLRQRSEFLTSQRLLGPGSVLETEQTNLAFIGHNSLSLSTILTSAKHSDKTSSESNGVSVSDNSPPADSSKGSEHIYAIPTTEQLTSSQYQSIVVPASNTTDKPKPLPRQQSSTTSYSLFTAQDCLSSEVK</sequence>
<dbReference type="Proteomes" id="UP000593567">
    <property type="component" value="Unassembled WGS sequence"/>
</dbReference>
<keyword evidence="10" id="KW-1185">Reference proteome</keyword>
<keyword evidence="3 7" id="KW-1133">Transmembrane helix</keyword>
<evidence type="ECO:0000256" key="3">
    <source>
        <dbReference type="ARBA" id="ARBA00022989"/>
    </source>
</evidence>
<feature type="domain" description="Receptor ligand binding region" evidence="8">
    <location>
        <begin position="5"/>
        <end position="226"/>
    </location>
</feature>
<evidence type="ECO:0000256" key="6">
    <source>
        <dbReference type="SAM" id="MobiDB-lite"/>
    </source>
</evidence>
<comment type="subcellular location">
    <subcellularLocation>
        <location evidence="1">Membrane</location>
    </subcellularLocation>
</comment>
<gene>
    <name evidence="9" type="ORF">EB796_025237</name>
</gene>
<evidence type="ECO:0000256" key="5">
    <source>
        <dbReference type="ARBA" id="ARBA00023180"/>
    </source>
</evidence>
<name>A0A7J7ISD9_BUGNE</name>
<evidence type="ECO:0000313" key="9">
    <source>
        <dbReference type="EMBL" id="KAF6016456.1"/>
    </source>
</evidence>
<dbReference type="InterPro" id="IPR028082">
    <property type="entry name" value="Peripla_BP_I"/>
</dbReference>
<feature type="transmembrane region" description="Helical" evidence="7">
    <location>
        <begin position="414"/>
        <end position="435"/>
    </location>
</feature>
<dbReference type="EMBL" id="VXIV02003536">
    <property type="protein sequence ID" value="KAF6016456.1"/>
    <property type="molecule type" value="Genomic_DNA"/>
</dbReference>
<accession>A0A7J7ISD9</accession>
<dbReference type="InterPro" id="IPR001828">
    <property type="entry name" value="ANF_lig-bd_rcpt"/>
</dbReference>
<dbReference type="SUPFAM" id="SSF53822">
    <property type="entry name" value="Periplasmic binding protein-like I"/>
    <property type="match status" value="1"/>
</dbReference>
<dbReference type="InterPro" id="IPR050726">
    <property type="entry name" value="mGluR"/>
</dbReference>
<evidence type="ECO:0000259" key="8">
    <source>
        <dbReference type="Pfam" id="PF01094"/>
    </source>
</evidence>
<dbReference type="Pfam" id="PF01094">
    <property type="entry name" value="ANF_receptor"/>
    <property type="match status" value="1"/>
</dbReference>
<feature type="compositionally biased region" description="Polar residues" evidence="6">
    <location>
        <begin position="466"/>
        <end position="483"/>
    </location>
</feature>
<dbReference type="PANTHER" id="PTHR24060">
    <property type="entry name" value="METABOTROPIC GLUTAMATE RECEPTOR"/>
    <property type="match status" value="1"/>
</dbReference>
<evidence type="ECO:0000256" key="4">
    <source>
        <dbReference type="ARBA" id="ARBA00023136"/>
    </source>
</evidence>
<keyword evidence="4 7" id="KW-0472">Membrane</keyword>
<feature type="compositionally biased region" description="Polar residues" evidence="6">
    <location>
        <begin position="571"/>
        <end position="591"/>
    </location>
</feature>
<keyword evidence="2 7" id="KW-0812">Transmembrane</keyword>
<proteinExistence type="predicted"/>
<feature type="compositionally biased region" description="Polar residues" evidence="6">
    <location>
        <begin position="599"/>
        <end position="608"/>
    </location>
</feature>
<reference evidence="9" key="1">
    <citation type="submission" date="2020-06" db="EMBL/GenBank/DDBJ databases">
        <title>Draft genome of Bugula neritina, a colonial animal packing powerful symbionts and potential medicines.</title>
        <authorList>
            <person name="Rayko M."/>
        </authorList>
    </citation>
    <scope>NUCLEOTIDE SEQUENCE [LARGE SCALE GENOMIC DNA]</scope>
    <source>
        <strain evidence="9">Kwan_BN1</strain>
    </source>
</reference>
<protein>
    <submittedName>
        <fullName evidence="9">GRM5</fullName>
    </submittedName>
</protein>